<dbReference type="Proteomes" id="UP001162483">
    <property type="component" value="Unassembled WGS sequence"/>
</dbReference>
<feature type="non-terminal residue" evidence="1">
    <location>
        <position position="120"/>
    </location>
</feature>
<dbReference type="EMBL" id="CATNWA010018694">
    <property type="protein sequence ID" value="CAI9608912.1"/>
    <property type="molecule type" value="Genomic_DNA"/>
</dbReference>
<protein>
    <submittedName>
        <fullName evidence="1">Uncharacterized protein</fullName>
    </submittedName>
</protein>
<reference evidence="1" key="1">
    <citation type="submission" date="2023-05" db="EMBL/GenBank/DDBJ databases">
        <authorList>
            <person name="Stuckert A."/>
        </authorList>
    </citation>
    <scope>NUCLEOTIDE SEQUENCE</scope>
</reference>
<organism evidence="1 2">
    <name type="scientific">Staurois parvus</name>
    <dbReference type="NCBI Taxonomy" id="386267"/>
    <lineage>
        <taxon>Eukaryota</taxon>
        <taxon>Metazoa</taxon>
        <taxon>Chordata</taxon>
        <taxon>Craniata</taxon>
        <taxon>Vertebrata</taxon>
        <taxon>Euteleostomi</taxon>
        <taxon>Amphibia</taxon>
        <taxon>Batrachia</taxon>
        <taxon>Anura</taxon>
        <taxon>Neobatrachia</taxon>
        <taxon>Ranoidea</taxon>
        <taxon>Ranidae</taxon>
        <taxon>Staurois</taxon>
    </lineage>
</organism>
<gene>
    <name evidence="1" type="ORF">SPARVUS_LOCUS14174580</name>
</gene>
<sequence length="120" mass="14288">MSSRAHVKACRRRFLFDLGGCRTPDLCLDSADWPRADHMHSPKKKRKTSLAIHTKLNMCRATPHNMCYQEIRRHWKKGRIREVRIKQHFYTMQRINRLGSTVSITCMLYCIYRLIYCCGL</sequence>
<evidence type="ECO:0000313" key="1">
    <source>
        <dbReference type="EMBL" id="CAI9608912.1"/>
    </source>
</evidence>
<accession>A0ABN9GJ81</accession>
<keyword evidence="2" id="KW-1185">Reference proteome</keyword>
<comment type="caution">
    <text evidence="1">The sequence shown here is derived from an EMBL/GenBank/DDBJ whole genome shotgun (WGS) entry which is preliminary data.</text>
</comment>
<proteinExistence type="predicted"/>
<evidence type="ECO:0000313" key="2">
    <source>
        <dbReference type="Proteomes" id="UP001162483"/>
    </source>
</evidence>
<name>A0ABN9GJ81_9NEOB</name>